<comment type="caution">
    <text evidence="1">The sequence shown here is derived from an EMBL/GenBank/DDBJ whole genome shotgun (WGS) entry which is preliminary data.</text>
</comment>
<dbReference type="Proteomes" id="UP000634136">
    <property type="component" value="Unassembled WGS sequence"/>
</dbReference>
<sequence>MKVYARSKQVIGAFIVDEALNPEVTHGY</sequence>
<evidence type="ECO:0000313" key="2">
    <source>
        <dbReference type="Proteomes" id="UP000634136"/>
    </source>
</evidence>
<name>A0A834WDW5_9FABA</name>
<dbReference type="AlphaFoldDB" id="A0A834WDW5"/>
<evidence type="ECO:0000313" key="1">
    <source>
        <dbReference type="EMBL" id="KAF7813619.1"/>
    </source>
</evidence>
<dbReference type="EMBL" id="JAAIUW010000010">
    <property type="protein sequence ID" value="KAF7813619.1"/>
    <property type="molecule type" value="Genomic_DNA"/>
</dbReference>
<protein>
    <submittedName>
        <fullName evidence="1">Uncharacterized protein</fullName>
    </submittedName>
</protein>
<accession>A0A834WDW5</accession>
<proteinExistence type="predicted"/>
<reference evidence="1" key="1">
    <citation type="submission" date="2020-09" db="EMBL/GenBank/DDBJ databases">
        <title>Genome-Enabled Discovery of Anthraquinone Biosynthesis in Senna tora.</title>
        <authorList>
            <person name="Kang S.-H."/>
            <person name="Pandey R.P."/>
            <person name="Lee C.-M."/>
            <person name="Sim J.-S."/>
            <person name="Jeong J.-T."/>
            <person name="Choi B.-S."/>
            <person name="Jung M."/>
            <person name="Ginzburg D."/>
            <person name="Zhao K."/>
            <person name="Won S.Y."/>
            <person name="Oh T.-J."/>
            <person name="Yu Y."/>
            <person name="Kim N.-H."/>
            <person name="Lee O.R."/>
            <person name="Lee T.-H."/>
            <person name="Bashyal P."/>
            <person name="Kim T.-S."/>
            <person name="Lee W.-H."/>
            <person name="Kawkins C."/>
            <person name="Kim C.-K."/>
            <person name="Kim J.S."/>
            <person name="Ahn B.O."/>
            <person name="Rhee S.Y."/>
            <person name="Sohng J.K."/>
        </authorList>
    </citation>
    <scope>NUCLEOTIDE SEQUENCE</scope>
    <source>
        <tissue evidence="1">Leaf</tissue>
    </source>
</reference>
<keyword evidence="2" id="KW-1185">Reference proteome</keyword>
<gene>
    <name evidence="1" type="ORF">G2W53_034595</name>
</gene>
<organism evidence="1 2">
    <name type="scientific">Senna tora</name>
    <dbReference type="NCBI Taxonomy" id="362788"/>
    <lineage>
        <taxon>Eukaryota</taxon>
        <taxon>Viridiplantae</taxon>
        <taxon>Streptophyta</taxon>
        <taxon>Embryophyta</taxon>
        <taxon>Tracheophyta</taxon>
        <taxon>Spermatophyta</taxon>
        <taxon>Magnoliopsida</taxon>
        <taxon>eudicotyledons</taxon>
        <taxon>Gunneridae</taxon>
        <taxon>Pentapetalae</taxon>
        <taxon>rosids</taxon>
        <taxon>fabids</taxon>
        <taxon>Fabales</taxon>
        <taxon>Fabaceae</taxon>
        <taxon>Caesalpinioideae</taxon>
        <taxon>Cassia clade</taxon>
        <taxon>Senna</taxon>
    </lineage>
</organism>